<keyword evidence="1" id="KW-0472">Membrane</keyword>
<reference evidence="2 3" key="1">
    <citation type="journal article" date="2016" name="Mol. Biol. Evol.">
        <title>Comparative Genomics of Early-Diverging Mushroom-Forming Fungi Provides Insights into the Origins of Lignocellulose Decay Capabilities.</title>
        <authorList>
            <person name="Nagy L.G."/>
            <person name="Riley R."/>
            <person name="Tritt A."/>
            <person name="Adam C."/>
            <person name="Daum C."/>
            <person name="Floudas D."/>
            <person name="Sun H."/>
            <person name="Yadav J.S."/>
            <person name="Pangilinan J."/>
            <person name="Larsson K.H."/>
            <person name="Matsuura K."/>
            <person name="Barry K."/>
            <person name="Labutti K."/>
            <person name="Kuo R."/>
            <person name="Ohm R.A."/>
            <person name="Bhattacharya S.S."/>
            <person name="Shirouzu T."/>
            <person name="Yoshinaga Y."/>
            <person name="Martin F.M."/>
            <person name="Grigoriev I.V."/>
            <person name="Hibbett D.S."/>
        </authorList>
    </citation>
    <scope>NUCLEOTIDE SEQUENCE [LARGE SCALE GENOMIC DNA]</scope>
    <source>
        <strain evidence="2 3">93-53</strain>
    </source>
</reference>
<keyword evidence="1" id="KW-1133">Transmembrane helix</keyword>
<protein>
    <submittedName>
        <fullName evidence="2">Uncharacterized protein</fullName>
    </submittedName>
</protein>
<dbReference type="InParanoid" id="A0A165FP75"/>
<keyword evidence="3" id="KW-1185">Reference proteome</keyword>
<dbReference type="AlphaFoldDB" id="A0A165FP75"/>
<dbReference type="Proteomes" id="UP000076871">
    <property type="component" value="Unassembled WGS sequence"/>
</dbReference>
<feature type="transmembrane region" description="Helical" evidence="1">
    <location>
        <begin position="64"/>
        <end position="89"/>
    </location>
</feature>
<feature type="transmembrane region" description="Helical" evidence="1">
    <location>
        <begin position="109"/>
        <end position="136"/>
    </location>
</feature>
<dbReference type="GeneID" id="63829254"/>
<evidence type="ECO:0000313" key="2">
    <source>
        <dbReference type="EMBL" id="KZT09267.1"/>
    </source>
</evidence>
<organism evidence="2 3">
    <name type="scientific">Laetiporus sulphureus 93-53</name>
    <dbReference type="NCBI Taxonomy" id="1314785"/>
    <lineage>
        <taxon>Eukaryota</taxon>
        <taxon>Fungi</taxon>
        <taxon>Dikarya</taxon>
        <taxon>Basidiomycota</taxon>
        <taxon>Agaricomycotina</taxon>
        <taxon>Agaricomycetes</taxon>
        <taxon>Polyporales</taxon>
        <taxon>Laetiporus</taxon>
    </lineage>
</organism>
<keyword evidence="1" id="KW-0812">Transmembrane</keyword>
<accession>A0A165FP75</accession>
<evidence type="ECO:0000256" key="1">
    <source>
        <dbReference type="SAM" id="Phobius"/>
    </source>
</evidence>
<gene>
    <name evidence="2" type="ORF">LAESUDRAFT_756899</name>
</gene>
<dbReference type="EMBL" id="KV427612">
    <property type="protein sequence ID" value="KZT09267.1"/>
    <property type="molecule type" value="Genomic_DNA"/>
</dbReference>
<name>A0A165FP75_9APHY</name>
<proteinExistence type="predicted"/>
<dbReference type="RefSeq" id="XP_040767007.1">
    <property type="nucleotide sequence ID" value="XM_040912226.1"/>
</dbReference>
<dbReference type="OrthoDB" id="3366475at2759"/>
<evidence type="ECO:0000313" key="3">
    <source>
        <dbReference type="Proteomes" id="UP000076871"/>
    </source>
</evidence>
<sequence>MATAVVTSTAMTTSTILHHASQTVAPTQPTSPPIVQIVEYLSSSSLVVISFIGRSLTALLRNVVAPFSAILVSIYTPLSFILAPLFLFLRIALNALILTPWSILGNVLVYLYPLYLFVGTSCIAAGLVGLAARLVANFIKSVMVSPEPPSQAVPNPRKHVSIKEEF</sequence>